<evidence type="ECO:0000313" key="9">
    <source>
        <dbReference type="EMBL" id="KKB58323.1"/>
    </source>
</evidence>
<dbReference type="InterPro" id="IPR015882">
    <property type="entry name" value="HEX_bac_N"/>
</dbReference>
<organism evidence="9 10">
    <name type="scientific">Parabacteroides gordonii MS-1 = DSM 23371</name>
    <dbReference type="NCBI Taxonomy" id="1203610"/>
    <lineage>
        <taxon>Bacteria</taxon>
        <taxon>Pseudomonadati</taxon>
        <taxon>Bacteroidota</taxon>
        <taxon>Bacteroidia</taxon>
        <taxon>Bacteroidales</taxon>
        <taxon>Tannerellaceae</taxon>
        <taxon>Parabacteroides</taxon>
    </lineage>
</organism>
<dbReference type="InterPro" id="IPR026876">
    <property type="entry name" value="Fn3_assoc_repeat"/>
</dbReference>
<evidence type="ECO:0000256" key="3">
    <source>
        <dbReference type="ARBA" id="ARBA00012663"/>
    </source>
</evidence>
<reference evidence="9 10" key="1">
    <citation type="submission" date="2013-04" db="EMBL/GenBank/DDBJ databases">
        <title>The Genome Sequence of Parabacteroides gordonii DSM 23371.</title>
        <authorList>
            <consortium name="The Broad Institute Genomics Platform"/>
            <person name="Earl A."/>
            <person name="Ward D."/>
            <person name="Feldgarden M."/>
            <person name="Gevers D."/>
            <person name="Martens E."/>
            <person name="Sakamoto M."/>
            <person name="Benno Y."/>
            <person name="Suzuki N."/>
            <person name="Matsunaga N."/>
            <person name="Koshihara K."/>
            <person name="Seki M."/>
            <person name="Komiya H."/>
            <person name="Walker B."/>
            <person name="Young S."/>
            <person name="Zeng Q."/>
            <person name="Gargeya S."/>
            <person name="Fitzgerald M."/>
            <person name="Haas B."/>
            <person name="Abouelleil A."/>
            <person name="Allen A.W."/>
            <person name="Alvarado L."/>
            <person name="Arachchi H.M."/>
            <person name="Berlin A.M."/>
            <person name="Chapman S.B."/>
            <person name="Gainer-Dewar J."/>
            <person name="Goldberg J."/>
            <person name="Griggs A."/>
            <person name="Gujja S."/>
            <person name="Hansen M."/>
            <person name="Howarth C."/>
            <person name="Imamovic A."/>
            <person name="Ireland A."/>
            <person name="Larimer J."/>
            <person name="McCowan C."/>
            <person name="Murphy C."/>
            <person name="Pearson M."/>
            <person name="Poon T.W."/>
            <person name="Priest M."/>
            <person name="Roberts A."/>
            <person name="Saif S."/>
            <person name="Shea T."/>
            <person name="Sisk P."/>
            <person name="Sykes S."/>
            <person name="Wortman J."/>
            <person name="Nusbaum C."/>
            <person name="Birren B."/>
        </authorList>
    </citation>
    <scope>NUCLEOTIDE SEQUENCE [LARGE SCALE GENOMIC DNA]</scope>
    <source>
        <strain evidence="9 10">MS-1</strain>
    </source>
</reference>
<dbReference type="PRINTS" id="PR00738">
    <property type="entry name" value="GLHYDRLASE20"/>
</dbReference>
<keyword evidence="5" id="KW-0326">Glycosidase</keyword>
<name>A0A0F5JKK9_9BACT</name>
<dbReference type="SUPFAM" id="SSF55545">
    <property type="entry name" value="beta-N-acetylhexosaminidase-like domain"/>
    <property type="match status" value="1"/>
</dbReference>
<evidence type="ECO:0000256" key="5">
    <source>
        <dbReference type="ARBA" id="ARBA00023295"/>
    </source>
</evidence>
<dbReference type="Pfam" id="PF13287">
    <property type="entry name" value="Fn3_assoc"/>
    <property type="match status" value="1"/>
</dbReference>
<dbReference type="Proteomes" id="UP000033035">
    <property type="component" value="Unassembled WGS sequence"/>
</dbReference>
<evidence type="ECO:0000256" key="4">
    <source>
        <dbReference type="ARBA" id="ARBA00022801"/>
    </source>
</evidence>
<dbReference type="Pfam" id="PF02838">
    <property type="entry name" value="Glyco_hydro_20b"/>
    <property type="match status" value="1"/>
</dbReference>
<comment type="similarity">
    <text evidence="2">Belongs to the glycosyl hydrolase 20 family.</text>
</comment>
<evidence type="ECO:0000313" key="10">
    <source>
        <dbReference type="Proteomes" id="UP000033035"/>
    </source>
</evidence>
<dbReference type="InterPro" id="IPR029018">
    <property type="entry name" value="Hex-like_dom2"/>
</dbReference>
<dbReference type="EC" id="3.2.1.52" evidence="3"/>
<dbReference type="AlphaFoldDB" id="A0A0F5JKK9"/>
<dbReference type="HOGENOM" id="CLU_007082_5_0_10"/>
<dbReference type="GO" id="GO:0004563">
    <property type="term" value="F:beta-N-acetylhexosaminidase activity"/>
    <property type="evidence" value="ECO:0007669"/>
    <property type="project" value="UniProtKB-EC"/>
</dbReference>
<evidence type="ECO:0000259" key="8">
    <source>
        <dbReference type="Pfam" id="PF02838"/>
    </source>
</evidence>
<dbReference type="GO" id="GO:0005975">
    <property type="term" value="P:carbohydrate metabolic process"/>
    <property type="evidence" value="ECO:0007669"/>
    <property type="project" value="InterPro"/>
</dbReference>
<evidence type="ECO:0000256" key="6">
    <source>
        <dbReference type="PIRSR" id="PIRSR625705-1"/>
    </source>
</evidence>
<dbReference type="Gene3D" id="3.30.379.10">
    <property type="entry name" value="Chitobiase/beta-hexosaminidase domain 2-like"/>
    <property type="match status" value="1"/>
</dbReference>
<gene>
    <name evidence="9" type="ORF">HMPREF1536_01198</name>
</gene>
<dbReference type="SUPFAM" id="SSF51445">
    <property type="entry name" value="(Trans)glycosidases"/>
    <property type="match status" value="1"/>
</dbReference>
<dbReference type="EMBL" id="AQHW01000009">
    <property type="protein sequence ID" value="KKB58323.1"/>
    <property type="molecule type" value="Genomic_DNA"/>
</dbReference>
<keyword evidence="4" id="KW-0378">Hydrolase</keyword>
<dbReference type="STRING" id="1203610.HMPREF1536_01198"/>
<dbReference type="PATRIC" id="fig|1203610.3.peg.1221"/>
<dbReference type="CDD" id="cd06563">
    <property type="entry name" value="GH20_chitobiase-like"/>
    <property type="match status" value="1"/>
</dbReference>
<dbReference type="Gene3D" id="3.20.20.80">
    <property type="entry name" value="Glycosidases"/>
    <property type="match status" value="1"/>
</dbReference>
<dbReference type="InterPro" id="IPR015883">
    <property type="entry name" value="Glyco_hydro_20_cat"/>
</dbReference>
<evidence type="ECO:0000259" key="7">
    <source>
        <dbReference type="Pfam" id="PF00728"/>
    </source>
</evidence>
<dbReference type="GO" id="GO:0030203">
    <property type="term" value="P:glycosaminoglycan metabolic process"/>
    <property type="evidence" value="ECO:0007669"/>
    <property type="project" value="TreeGrafter"/>
</dbReference>
<comment type="catalytic activity">
    <reaction evidence="1">
        <text>Hydrolysis of terminal non-reducing N-acetyl-D-hexosamine residues in N-acetyl-beta-D-hexosaminides.</text>
        <dbReference type="EC" id="3.2.1.52"/>
    </reaction>
</comment>
<dbReference type="InterPro" id="IPR017853">
    <property type="entry name" value="GH"/>
</dbReference>
<comment type="caution">
    <text evidence="9">The sequence shown here is derived from an EMBL/GenBank/DDBJ whole genome shotgun (WGS) entry which is preliminary data.</text>
</comment>
<dbReference type="GO" id="GO:0016020">
    <property type="term" value="C:membrane"/>
    <property type="evidence" value="ECO:0007669"/>
    <property type="project" value="TreeGrafter"/>
</dbReference>
<feature type="active site" description="Proton donor" evidence="6">
    <location>
        <position position="385"/>
    </location>
</feature>
<evidence type="ECO:0000256" key="2">
    <source>
        <dbReference type="ARBA" id="ARBA00006285"/>
    </source>
</evidence>
<feature type="domain" description="Glycoside hydrolase family 20 catalytic" evidence="7">
    <location>
        <begin position="204"/>
        <end position="550"/>
    </location>
</feature>
<protein>
    <recommendedName>
        <fullName evidence="3">beta-N-acetylhexosaminidase</fullName>
        <ecNumber evidence="3">3.2.1.52</ecNumber>
    </recommendedName>
</protein>
<feature type="domain" description="Beta-hexosaminidase bacterial type N-terminal" evidence="8">
    <location>
        <begin position="70"/>
        <end position="200"/>
    </location>
</feature>
<dbReference type="InterPro" id="IPR025705">
    <property type="entry name" value="Beta_hexosaminidase_sua/sub"/>
</dbReference>
<accession>A0A0F5JKK9</accession>
<evidence type="ECO:0000256" key="1">
    <source>
        <dbReference type="ARBA" id="ARBA00001231"/>
    </source>
</evidence>
<dbReference type="Pfam" id="PF00728">
    <property type="entry name" value="Glyco_hydro_20"/>
    <property type="match status" value="1"/>
</dbReference>
<dbReference type="PANTHER" id="PTHR22600">
    <property type="entry name" value="BETA-HEXOSAMINIDASE"/>
    <property type="match status" value="1"/>
</dbReference>
<sequence length="677" mass="76328">MSVMQECIRHTAFFVTNPVRFYQLMLIFVQNFKHKLIIMKRTLLSLATASLLLACVSCANKSGVTENGEIALIPVPQEMTVGSDCFTLTRNAAITLDQSNEELKGIADYLNGKIAPATGFTLPVEKHGKIEFKLVDDAALGDEGYHLKVKQGDILLTANKPAGIFYGVQTLLQMLPAEIKSGTAQPKDKKWTIPCTEITDKPQFPWRGLMLDVSRHWFTKEEVMKYIDELAEYKMNVFHWHLTDDQGWRLEIKSLPKLTEVGAWRAPRVGDWWGRERQQPGEESTYGGFYTQEEVKEVLAYAAQRFVRVIPEIDVPGHGVAALVSYPELACMKAPDALNVGNKFYGEDENTLCIGKESTFEFMDKVLTEVAALFPDEYIHIGGDECFKGFWHKCPRCQARMKAENLKNEEELQSYFIHRMGDLLKSKGKKLVGWDEILEGGLAPDANVMSWRGMDGGIKSAKAGHHVIMTPTEHCYLDLYQGEPSVEPATYSMCRLTDSYSFNPVPEGVPAEMVLGGQGNVWGEAIPTFRHAEYMTWPRGWALAEVLWSGPAQTDWEKFWPRVERHFVRADQAGINYARSMYNAIVTPYLQDGVLQVELGSEIAGTDIYYTFDNTDPDCFTPKYSEPLSIPKTASRLRVITYRDGKPVGKLISLTIKELEKRAEKDKRTGHGNLTVD</sequence>
<keyword evidence="10" id="KW-1185">Reference proteome</keyword>
<dbReference type="PANTHER" id="PTHR22600:SF57">
    <property type="entry name" value="BETA-N-ACETYLHEXOSAMINIDASE"/>
    <property type="match status" value="1"/>
</dbReference>
<proteinExistence type="inferred from homology"/>